<keyword evidence="6" id="KW-0206">Cytoskeleton</keyword>
<dbReference type="GO" id="GO:0005938">
    <property type="term" value="C:cell cortex"/>
    <property type="evidence" value="ECO:0007669"/>
    <property type="project" value="TreeGrafter"/>
</dbReference>
<evidence type="ECO:0000256" key="1">
    <source>
        <dbReference type="ARBA" id="ARBA00004245"/>
    </source>
</evidence>
<feature type="domain" description="CAP-Gly" evidence="9">
    <location>
        <begin position="235"/>
        <end position="277"/>
    </location>
</feature>
<dbReference type="FunFam" id="2.30.30.190:FF:000001">
    <property type="entry name" value="Putative CAP-Gly domain-containing linker protein 1"/>
    <property type="match status" value="1"/>
</dbReference>
<evidence type="ECO:0000256" key="6">
    <source>
        <dbReference type="ARBA" id="ARBA00023212"/>
    </source>
</evidence>
<dbReference type="PROSITE" id="PS00845">
    <property type="entry name" value="CAP_GLY_1"/>
    <property type="match status" value="2"/>
</dbReference>
<dbReference type="GO" id="GO:0005634">
    <property type="term" value="C:nucleus"/>
    <property type="evidence" value="ECO:0007669"/>
    <property type="project" value="TreeGrafter"/>
</dbReference>
<feature type="coiled-coil region" evidence="7">
    <location>
        <begin position="1321"/>
        <end position="1370"/>
    </location>
</feature>
<dbReference type="Pfam" id="PF16641">
    <property type="entry name" value="CLIP1_ZNF"/>
    <property type="match status" value="2"/>
</dbReference>
<feature type="region of interest" description="Disordered" evidence="8">
    <location>
        <begin position="311"/>
        <end position="338"/>
    </location>
</feature>
<keyword evidence="5 7" id="KW-0175">Coiled coil</keyword>
<dbReference type="GO" id="GO:0051010">
    <property type="term" value="F:microtubule plus-end binding"/>
    <property type="evidence" value="ECO:0007669"/>
    <property type="project" value="TreeGrafter"/>
</dbReference>
<reference evidence="10" key="1">
    <citation type="submission" date="2025-08" db="UniProtKB">
        <authorList>
            <consortium name="Ensembl"/>
        </authorList>
    </citation>
    <scope>IDENTIFICATION</scope>
</reference>
<comment type="subcellular location">
    <subcellularLocation>
        <location evidence="1">Cytoplasm</location>
        <location evidence="1">Cytoskeleton</location>
    </subcellularLocation>
</comment>
<keyword evidence="4" id="KW-0677">Repeat</keyword>
<dbReference type="InterPro" id="IPR036859">
    <property type="entry name" value="CAP-Gly_dom_sf"/>
</dbReference>
<dbReference type="FunFam" id="2.30.30.190:FF:000002">
    <property type="entry name" value="CAP-Gly domain containing linker protein 1"/>
    <property type="match status" value="1"/>
</dbReference>
<dbReference type="InterPro" id="IPR000938">
    <property type="entry name" value="CAP-Gly_domain"/>
</dbReference>
<name>A0A8B9Z0V4_9AVES</name>
<feature type="region of interest" description="Disordered" evidence="8">
    <location>
        <begin position="1"/>
        <end position="22"/>
    </location>
</feature>
<dbReference type="SUPFAM" id="SSF74924">
    <property type="entry name" value="Cap-Gly domain"/>
    <property type="match status" value="2"/>
</dbReference>
<evidence type="ECO:0000313" key="11">
    <source>
        <dbReference type="Proteomes" id="UP000694555"/>
    </source>
</evidence>
<dbReference type="PANTHER" id="PTHR18916">
    <property type="entry name" value="DYNACTIN 1-RELATED MICROTUBULE-BINDING"/>
    <property type="match status" value="1"/>
</dbReference>
<keyword evidence="11" id="KW-1185">Reference proteome</keyword>
<organism evidence="10 11">
    <name type="scientific">Buteo japonicus</name>
    <dbReference type="NCBI Taxonomy" id="224669"/>
    <lineage>
        <taxon>Eukaryota</taxon>
        <taxon>Metazoa</taxon>
        <taxon>Chordata</taxon>
        <taxon>Craniata</taxon>
        <taxon>Vertebrata</taxon>
        <taxon>Euteleostomi</taxon>
        <taxon>Archelosauria</taxon>
        <taxon>Archosauria</taxon>
        <taxon>Dinosauria</taxon>
        <taxon>Saurischia</taxon>
        <taxon>Theropoda</taxon>
        <taxon>Coelurosauria</taxon>
        <taxon>Aves</taxon>
        <taxon>Neognathae</taxon>
        <taxon>Neoaves</taxon>
        <taxon>Telluraves</taxon>
        <taxon>Accipitrimorphae</taxon>
        <taxon>Accipitriformes</taxon>
        <taxon>Accipitridae</taxon>
        <taxon>Accipitrinae</taxon>
        <taxon>Buteo</taxon>
    </lineage>
</organism>
<dbReference type="GO" id="GO:0031116">
    <property type="term" value="P:positive regulation of microtubule polymerization"/>
    <property type="evidence" value="ECO:0007669"/>
    <property type="project" value="TreeGrafter"/>
</dbReference>
<evidence type="ECO:0000259" key="9">
    <source>
        <dbReference type="PROSITE" id="PS50245"/>
    </source>
</evidence>
<dbReference type="InterPro" id="IPR032108">
    <property type="entry name" value="CLIP1_ZNF"/>
</dbReference>
<dbReference type="GO" id="GO:0035371">
    <property type="term" value="C:microtubule plus-end"/>
    <property type="evidence" value="ECO:0007669"/>
    <property type="project" value="TreeGrafter"/>
</dbReference>
<sequence>MSMLKPSGLKAPSKTIKHGSTLLKPPASVAAAPVEKAASSEKASSATTADAHEEFVDDFRVGERVWVNGNKPGFIQFLGETQFAPGQWAGIVLDEPIGKNDGSVAGVRYFQCEPLRGIFTRPSKLTRKVLTEDEANGTQTAHASRATSPTSTSAASMVSSSAAALPPSGIPQKTSPLAAKEHSTPSQITNLSKTASESISNLSEAGSLKKGERELKIGDRVLVGGTKAGVVRFLGETDFAKGEWCGVELDEPLGKNDGAVAGTRYFQCQPKYGLFAPVHKVTKIGFPSTTPAKAKTTVRKVIATPTALKRSPSASSLSSLSSVASSVSSKPSRTGLLTETSSRYARKISGTTALQEALKEKQQHIEQLLAERDLERAEVAKATSHVGEIEQELALVRDGHDRHVLEMEAKMDQLRAMVEAADREKVELLNQLEEEKRKVEDLQFRVEEESITKGDLETQTKLEHARIKELEQSLLFEKTKADKLQRELEDTRVATVSEKSRIMELERDLALRVKEVAELRGRLESSKHMDDVDTSLSLLQEISSLQERMAAVSKEHQNEMNSLKEKFGISEEALQKEIKSLSASNERMAKENESLKTKLDHANKENSDVIELWKSKLESAIASHQQAMEELKVSFSKGVGAQTAEFAELKTQIEKIKLDYENEMSNLKLKQENEKSHHLKEIESLKAKLLAVTEEKEQNLESLKTKLESVEDQHLVEMEDTLNKLQEAEIKVKELEVLQAKYNEQTKVIDSLTPQIKAAEEKLLDLAALQKANSEGKLEIQKLSKQLEAAEKQIQNLETEKVDGSSKASNLAKELQGKEQKLLDLEKNLSAVSQVKDSLENELQVLVIIYLARRWNCLHLRKTIKKLNQKEEQFALMSSELEQLKSSLTVMEKKLKEREEREQQLIEAKAKLENDIAEIMKSSGDSSAQLTKMNDELRLKERYSILDQIQLELTKANEKAVQLQKNVEQTTQKAEQSQQETLKIHQGELKNMQDQLTDMKKQIETSQNQYKDLQAKYEKETSEMITKHDADIKGFKQNLLDAEEALKIAQKKNDELEKQAEELKNQAEQAKAAKMAEDVFQTVEKVTKEKDAIHKEKIETLASLENSRQTNEKLQNELDMLKQNNLKNEEELTKSKELLNLENQKVEELRKEFEALKLAAAQKSQQLAALQEENVKLAEELGRSRDEVTSHQKLEEERSVLNNQLLEMKKRESALKKEIDEERASLQKSISATSALITQKDEELEKLRNEITVLRGENASAKTLQSVVKSLESDKLKLEEKVKNLEQKLKENNEQPLTVTSSSGDIAANLLQDEIAKEKQIDFLNSVIVDLQRRNEELNLKIQRMCEASLNGNEEEINNYDSEEESLSKKKPRLFCDICGCFDLHDTEDCPTQAQMLEEPPHSAYHGSRREERPYCDTCEMFGHWTADCNDDETF</sequence>
<accession>A0A8B9Z0V4</accession>
<dbReference type="SMART" id="SM01052">
    <property type="entry name" value="CAP_GLY"/>
    <property type="match status" value="2"/>
</dbReference>
<feature type="compositionally biased region" description="Polar residues" evidence="8">
    <location>
        <begin position="184"/>
        <end position="195"/>
    </location>
</feature>
<evidence type="ECO:0000256" key="4">
    <source>
        <dbReference type="ARBA" id="ARBA00022737"/>
    </source>
</evidence>
<proteinExistence type="predicted"/>
<evidence type="ECO:0000256" key="7">
    <source>
        <dbReference type="SAM" id="Coils"/>
    </source>
</evidence>
<evidence type="ECO:0000256" key="5">
    <source>
        <dbReference type="ARBA" id="ARBA00023054"/>
    </source>
</evidence>
<feature type="compositionally biased region" description="Low complexity" evidence="8">
    <location>
        <begin position="311"/>
        <end position="333"/>
    </location>
</feature>
<feature type="coiled-coil region" evidence="7">
    <location>
        <begin position="546"/>
        <end position="842"/>
    </location>
</feature>
<dbReference type="Pfam" id="PF01302">
    <property type="entry name" value="CAP_GLY"/>
    <property type="match status" value="2"/>
</dbReference>
<feature type="domain" description="CAP-Gly" evidence="9">
    <location>
        <begin position="79"/>
        <end position="121"/>
    </location>
</feature>
<feature type="region of interest" description="Disordered" evidence="8">
    <location>
        <begin position="132"/>
        <end position="195"/>
    </location>
</feature>
<dbReference type="PROSITE" id="PS50245">
    <property type="entry name" value="CAP_GLY_2"/>
    <property type="match status" value="2"/>
</dbReference>
<evidence type="ECO:0000256" key="3">
    <source>
        <dbReference type="ARBA" id="ARBA00022701"/>
    </source>
</evidence>
<dbReference type="Ensembl" id="ENSBJAT00000001803.1">
    <property type="protein sequence ID" value="ENSBJAP00000001759.1"/>
    <property type="gene ID" value="ENSBJAG00000000870.1"/>
</dbReference>
<reference evidence="10" key="2">
    <citation type="submission" date="2025-09" db="UniProtKB">
        <authorList>
            <consortium name="Ensembl"/>
        </authorList>
    </citation>
    <scope>IDENTIFICATION</scope>
</reference>
<feature type="coiled-coil region" evidence="7">
    <location>
        <begin position="867"/>
        <end position="922"/>
    </location>
</feature>
<evidence type="ECO:0000256" key="8">
    <source>
        <dbReference type="SAM" id="MobiDB-lite"/>
    </source>
</evidence>
<dbReference type="PANTHER" id="PTHR18916:SF44">
    <property type="entry name" value="CAP-GLY DOMAIN-CONTAINING LINKER PROTEIN 1"/>
    <property type="match status" value="1"/>
</dbReference>
<protein>
    <submittedName>
        <fullName evidence="10">CAP-Gly domain containing linker protein 1</fullName>
    </submittedName>
</protein>
<keyword evidence="2" id="KW-0963">Cytoplasm</keyword>
<feature type="coiled-coil region" evidence="7">
    <location>
        <begin position="351"/>
        <end position="378"/>
    </location>
</feature>
<feature type="compositionally biased region" description="Low complexity" evidence="8">
    <location>
        <begin position="140"/>
        <end position="164"/>
    </location>
</feature>
<feature type="coiled-coil region" evidence="7">
    <location>
        <begin position="404"/>
        <end position="487"/>
    </location>
</feature>
<keyword evidence="3" id="KW-0493">Microtubule</keyword>
<evidence type="ECO:0000256" key="2">
    <source>
        <dbReference type="ARBA" id="ARBA00022490"/>
    </source>
</evidence>
<dbReference type="GO" id="GO:0031122">
    <property type="term" value="P:cytoplasmic microtubule organization"/>
    <property type="evidence" value="ECO:0007669"/>
    <property type="project" value="TreeGrafter"/>
</dbReference>
<evidence type="ECO:0000313" key="10">
    <source>
        <dbReference type="Ensembl" id="ENSBJAP00000001759.1"/>
    </source>
</evidence>
<dbReference type="Proteomes" id="UP000694555">
    <property type="component" value="Unplaced"/>
</dbReference>
<feature type="coiled-coil region" evidence="7">
    <location>
        <begin position="946"/>
        <end position="1295"/>
    </location>
</feature>
<dbReference type="Gene3D" id="2.30.30.190">
    <property type="entry name" value="CAP Gly-rich-like domain"/>
    <property type="match status" value="2"/>
</dbReference>